<dbReference type="PANTHER" id="PTHR38463:SF1">
    <property type="entry name" value="STRESS RESPONSE PROTEIN YSNF"/>
    <property type="match status" value="1"/>
</dbReference>
<feature type="domain" description="DUF2382" evidence="2">
    <location>
        <begin position="19"/>
        <end position="130"/>
    </location>
</feature>
<evidence type="ECO:0000259" key="2">
    <source>
        <dbReference type="Pfam" id="PF09557"/>
    </source>
</evidence>
<accession>A0ABV7ARJ0</accession>
<sequence length="144" mass="16111">MGKRMPDDESTQQSSQTIPVVAEEAVLHKRQVETGRVRISKSVRTEHHEVSDSLRYEEAVIERVPCGTPVDPADPPQVREEGDVTIVPVLEEVLVVEKRLMLKEELHVRRVAREVRKSVPVSLQREEVNVERSGPGEPPPAGKG</sequence>
<reference evidence="4" key="1">
    <citation type="journal article" date="2019" name="Int. J. Syst. Evol. Microbiol.">
        <title>The Global Catalogue of Microorganisms (GCM) 10K type strain sequencing project: providing services to taxonomists for standard genome sequencing and annotation.</title>
        <authorList>
            <consortium name="The Broad Institute Genomics Platform"/>
            <consortium name="The Broad Institute Genome Sequencing Center for Infectious Disease"/>
            <person name="Wu L."/>
            <person name="Ma J."/>
        </authorList>
    </citation>
    <scope>NUCLEOTIDE SEQUENCE [LARGE SCALE GENOMIC DNA]</scope>
    <source>
        <strain evidence="4">KCTC 62195</strain>
    </source>
</reference>
<dbReference type="InterPro" id="IPR052967">
    <property type="entry name" value="Stress_Response_Assoc"/>
</dbReference>
<evidence type="ECO:0000256" key="1">
    <source>
        <dbReference type="SAM" id="MobiDB-lite"/>
    </source>
</evidence>
<keyword evidence="4" id="KW-1185">Reference proteome</keyword>
<dbReference type="EMBL" id="JBHRSJ010000010">
    <property type="protein sequence ID" value="MFC2971685.1"/>
    <property type="molecule type" value="Genomic_DNA"/>
</dbReference>
<dbReference type="PANTHER" id="PTHR38463">
    <property type="entry name" value="STRESS RESPONSE PROTEIN YSNF"/>
    <property type="match status" value="1"/>
</dbReference>
<dbReference type="Proteomes" id="UP001595457">
    <property type="component" value="Unassembled WGS sequence"/>
</dbReference>
<dbReference type="Pfam" id="PF09557">
    <property type="entry name" value="DUF2382"/>
    <property type="match status" value="1"/>
</dbReference>
<dbReference type="InterPro" id="IPR019060">
    <property type="entry name" value="DUF2382"/>
</dbReference>
<gene>
    <name evidence="3" type="ORF">ACFOJE_05575</name>
</gene>
<organism evidence="3 4">
    <name type="scientific">Azotobacter bryophylli</name>
    <dbReference type="NCBI Taxonomy" id="1986537"/>
    <lineage>
        <taxon>Bacteria</taxon>
        <taxon>Pseudomonadati</taxon>
        <taxon>Pseudomonadota</taxon>
        <taxon>Gammaproteobacteria</taxon>
        <taxon>Pseudomonadales</taxon>
        <taxon>Pseudomonadaceae</taxon>
        <taxon>Azotobacter</taxon>
    </lineage>
</organism>
<dbReference type="RefSeq" id="WP_377813300.1">
    <property type="nucleotide sequence ID" value="NZ_JBHRSJ010000010.1"/>
</dbReference>
<evidence type="ECO:0000313" key="3">
    <source>
        <dbReference type="EMBL" id="MFC2971685.1"/>
    </source>
</evidence>
<proteinExistence type="predicted"/>
<evidence type="ECO:0000313" key="4">
    <source>
        <dbReference type="Proteomes" id="UP001595457"/>
    </source>
</evidence>
<name>A0ABV7ARJ0_9GAMM</name>
<protein>
    <submittedName>
        <fullName evidence="3">YsnF/AvaK domain-containing protein</fullName>
    </submittedName>
</protein>
<feature type="region of interest" description="Disordered" evidence="1">
    <location>
        <begin position="122"/>
        <end position="144"/>
    </location>
</feature>
<comment type="caution">
    <text evidence="3">The sequence shown here is derived from an EMBL/GenBank/DDBJ whole genome shotgun (WGS) entry which is preliminary data.</text>
</comment>